<comment type="caution">
    <text evidence="1">The sequence shown here is derived from an EMBL/GenBank/DDBJ whole genome shotgun (WGS) entry which is preliminary data.</text>
</comment>
<protein>
    <submittedName>
        <fullName evidence="1">Uncharacterized protein</fullName>
    </submittedName>
</protein>
<evidence type="ECO:0000313" key="2">
    <source>
        <dbReference type="Proteomes" id="UP000593579"/>
    </source>
</evidence>
<organism evidence="1 2">
    <name type="scientific">Gossypium gossypioides</name>
    <name type="common">Mexican cotton</name>
    <name type="synonym">Selera gossypioides</name>
    <dbReference type="NCBI Taxonomy" id="34282"/>
    <lineage>
        <taxon>Eukaryota</taxon>
        <taxon>Viridiplantae</taxon>
        <taxon>Streptophyta</taxon>
        <taxon>Embryophyta</taxon>
        <taxon>Tracheophyta</taxon>
        <taxon>Spermatophyta</taxon>
        <taxon>Magnoliopsida</taxon>
        <taxon>eudicotyledons</taxon>
        <taxon>Gunneridae</taxon>
        <taxon>Pentapetalae</taxon>
        <taxon>rosids</taxon>
        <taxon>malvids</taxon>
        <taxon>Malvales</taxon>
        <taxon>Malvaceae</taxon>
        <taxon>Malvoideae</taxon>
        <taxon>Gossypium</taxon>
    </lineage>
</organism>
<sequence>MEALRGHESEQPLQMISNVRVGRVTNKVRRKEEDSPYGGTDSVKLMKSMKSFKDTILRPWDGSNVEKYGDFKLFKGDMLKEVVDGIPSIKFSERVYNLIQKIMGKMAVIKLLV</sequence>
<dbReference type="Proteomes" id="UP000593579">
    <property type="component" value="Unassembled WGS sequence"/>
</dbReference>
<accession>A0A7J9CXR6</accession>
<gene>
    <name evidence="1" type="ORF">Gogos_020005</name>
</gene>
<keyword evidence="2" id="KW-1185">Reference proteome</keyword>
<dbReference type="AlphaFoldDB" id="A0A7J9CXR6"/>
<name>A0A7J9CXR6_GOSGO</name>
<dbReference type="EMBL" id="JABEZY010238475">
    <property type="protein sequence ID" value="MBA0753309.1"/>
    <property type="molecule type" value="Genomic_DNA"/>
</dbReference>
<proteinExistence type="predicted"/>
<evidence type="ECO:0000313" key="1">
    <source>
        <dbReference type="EMBL" id="MBA0753309.1"/>
    </source>
</evidence>
<dbReference type="OrthoDB" id="1000832at2759"/>
<reference evidence="1 2" key="1">
    <citation type="journal article" date="2019" name="Genome Biol. Evol.">
        <title>Insights into the evolution of the New World diploid cottons (Gossypium, subgenus Houzingenia) based on genome sequencing.</title>
        <authorList>
            <person name="Grover C.E."/>
            <person name="Arick M.A. 2nd"/>
            <person name="Thrash A."/>
            <person name="Conover J.L."/>
            <person name="Sanders W.S."/>
            <person name="Peterson D.G."/>
            <person name="Frelichowski J.E."/>
            <person name="Scheffler J.A."/>
            <person name="Scheffler B.E."/>
            <person name="Wendel J.F."/>
        </authorList>
    </citation>
    <scope>NUCLEOTIDE SEQUENCE [LARGE SCALE GENOMIC DNA]</scope>
    <source>
        <strain evidence="1">5</strain>
        <tissue evidence="1">Leaf</tissue>
    </source>
</reference>